<dbReference type="PROSITE" id="PS51257">
    <property type="entry name" value="PROKAR_LIPOPROTEIN"/>
    <property type="match status" value="1"/>
</dbReference>
<dbReference type="InterPro" id="IPR013783">
    <property type="entry name" value="Ig-like_fold"/>
</dbReference>
<sequence length="643" mass="69515">MQLFTRTIGPVGACLLMLSGCGGGGSSGVSDVVTQPVTELTISGDSQALTGDAVGLVATLPQGSYRQYSWTQLSGPTVELLSAGTAGIGFDASQAGSYQFRFTATRSDGSTLSKDASLTVTDTSAPQAQLRVDRAVSEGAEFSLRLNATGISNVSSWSFRQLSGPSATLETSSSEPVLFVTAPQVSGDAVMTFEGTAQTDAGTLTDTAYIVVRNRAEVTSPYFCNGSGDNCATTSPLAYVRPYRSDSPYASVLANCVYSNQLTANNLCTINTLPPLGLNTDTPSVDAILDRVLVSNTWMGERFAYFLENLDPNDDFKTLLGATTAIVISSDVRPSFYWALTGTIYLDPDSLWLTPAERDLINEQPDYRAGFGDDLQFVMPWRYVKDDAYAFSSTDPQARQTRTIEAMGLDLGSLLYHELSHANDFMSQAKRQTGLSGSDTFLTAATNPPLLSDQLTNGYPLQSNEMYGLGQVRFFGDNADVTQQGYLPSDVAGFFFPDRANDFYNYASTREDLAMLFEETMMKLRYGIDRDIAVTNNPASPTSSNDYLVYRGQRNRIGAANIRPRALFAVQNILPQVYDDAAALLTGLTPTELCSNEGWLDNLTPACATSLGVLSKRARVSDTPVPYRLLQRAHDRVLPLPKP</sequence>
<evidence type="ECO:0000313" key="1">
    <source>
        <dbReference type="EMBL" id="ROQ29954.1"/>
    </source>
</evidence>
<keyword evidence="2" id="KW-1185">Reference proteome</keyword>
<comment type="caution">
    <text evidence="1">The sequence shown here is derived from an EMBL/GenBank/DDBJ whole genome shotgun (WGS) entry which is preliminary data.</text>
</comment>
<name>A0A3N1PDC5_9GAMM</name>
<organism evidence="1 2">
    <name type="scientific">Gallaecimonas pentaromativorans</name>
    <dbReference type="NCBI Taxonomy" id="584787"/>
    <lineage>
        <taxon>Bacteria</taxon>
        <taxon>Pseudomonadati</taxon>
        <taxon>Pseudomonadota</taxon>
        <taxon>Gammaproteobacteria</taxon>
        <taxon>Enterobacterales</taxon>
        <taxon>Gallaecimonadaceae</taxon>
        <taxon>Gallaecimonas</taxon>
    </lineage>
</organism>
<dbReference type="AlphaFoldDB" id="A0A3N1PDC5"/>
<proteinExistence type="predicted"/>
<accession>A0A3N1PDC5</accession>
<dbReference type="Proteomes" id="UP000268033">
    <property type="component" value="Unassembled WGS sequence"/>
</dbReference>
<reference evidence="1 2" key="1">
    <citation type="submission" date="2018-11" db="EMBL/GenBank/DDBJ databases">
        <title>Genomic Encyclopedia of Type Strains, Phase IV (KMG-IV): sequencing the most valuable type-strain genomes for metagenomic binning, comparative biology and taxonomic classification.</title>
        <authorList>
            <person name="Goeker M."/>
        </authorList>
    </citation>
    <scope>NUCLEOTIDE SEQUENCE [LARGE SCALE GENOMIC DNA]</scope>
    <source>
        <strain evidence="1 2">DSM 21945</strain>
    </source>
</reference>
<dbReference type="STRING" id="584787.GCA_001247655_03274"/>
<evidence type="ECO:0008006" key="3">
    <source>
        <dbReference type="Google" id="ProtNLM"/>
    </source>
</evidence>
<dbReference type="RefSeq" id="WP_211355717.1">
    <property type="nucleotide sequence ID" value="NZ_RJUL01000002.1"/>
</dbReference>
<evidence type="ECO:0000313" key="2">
    <source>
        <dbReference type="Proteomes" id="UP000268033"/>
    </source>
</evidence>
<dbReference type="Pfam" id="PF22352">
    <property type="entry name" value="K319L-like_PKD"/>
    <property type="match status" value="1"/>
</dbReference>
<protein>
    <recommendedName>
        <fullName evidence="3">Lipoprotein</fullName>
    </recommendedName>
</protein>
<dbReference type="EMBL" id="RJUL01000002">
    <property type="protein sequence ID" value="ROQ29954.1"/>
    <property type="molecule type" value="Genomic_DNA"/>
</dbReference>
<gene>
    <name evidence="1" type="ORF">EDC28_102329</name>
</gene>
<dbReference type="Gene3D" id="2.60.40.10">
    <property type="entry name" value="Immunoglobulins"/>
    <property type="match status" value="1"/>
</dbReference>